<gene>
    <name evidence="1" type="ORF">BN59_02557</name>
</gene>
<keyword evidence="2" id="KW-1185">Reference proteome</keyword>
<dbReference type="RefSeq" id="WP_043874772.1">
    <property type="nucleotide sequence ID" value="NZ_CCVW01000003.1"/>
</dbReference>
<sequence length="101" mass="11325">MFETASLGVLDMAGYAGVSGFDPVRHPEIIIKEVGYLKLGKYNYMSIGVSNKDLTIYILITISQEDTFGIILGVRGKSFLERKLKMQTLLNSIKSMELYKI</sequence>
<dbReference type="Proteomes" id="UP000044071">
    <property type="component" value="Unassembled WGS sequence"/>
</dbReference>
<dbReference type="EMBL" id="CCSB01000003">
    <property type="protein sequence ID" value="CDZ78247.1"/>
    <property type="molecule type" value="Genomic_DNA"/>
</dbReference>
<reference evidence="1 2" key="1">
    <citation type="submission" date="2014-06" db="EMBL/GenBank/DDBJ databases">
        <authorList>
            <person name="Urmite Genomes Urmite Genomes"/>
        </authorList>
    </citation>
    <scope>NUCLEOTIDE SEQUENCE [LARGE SCALE GENOMIC DNA]</scope>
</reference>
<organism evidence="1 2">
    <name type="scientific">Legionella massiliensis</name>
    <dbReference type="NCBI Taxonomy" id="1034943"/>
    <lineage>
        <taxon>Bacteria</taxon>
        <taxon>Pseudomonadati</taxon>
        <taxon>Pseudomonadota</taxon>
        <taxon>Gammaproteobacteria</taxon>
        <taxon>Legionellales</taxon>
        <taxon>Legionellaceae</taxon>
        <taxon>Legionella</taxon>
    </lineage>
</organism>
<evidence type="ECO:0000313" key="2">
    <source>
        <dbReference type="Proteomes" id="UP000044071"/>
    </source>
</evidence>
<protein>
    <submittedName>
        <fullName evidence="1">Uncharacterized protein</fullName>
    </submittedName>
</protein>
<accession>A0A078KYV4</accession>
<proteinExistence type="predicted"/>
<evidence type="ECO:0000313" key="1">
    <source>
        <dbReference type="EMBL" id="CDZ78247.1"/>
    </source>
</evidence>
<name>A0A078KYV4_9GAMM</name>
<dbReference type="AlphaFoldDB" id="A0A078KYV4"/>